<dbReference type="SUPFAM" id="SSF52266">
    <property type="entry name" value="SGNH hydrolase"/>
    <property type="match status" value="1"/>
</dbReference>
<comment type="similarity">
    <text evidence="1">Belongs to the PC-esterase family.</text>
</comment>
<sequence length="296" mass="34988">MDGPAIFYQEDARKLLRNKKIILVGDSNMRSLYKDILVLIRKSRLATLDELKSKAEFSFHDDKTLLVSNDTGLDFKEVRQYNLGEFDITYAFVAKCWPNYYLDDLFKKLKARETSNPTILIMSSLLWDVSRYEPGSVQKYKESLQELVKQVKETLEPQQFLWLTSPPVGNAITASFLGHTAEITKEMCRFQVRLGRQWCASLMEKENLDFFDLYYHMRYLSDFRCKDETHWTSNGVRLMVNYLLTHLCIMWKVNPPRLRPREVALIESSTYDSLMKSLNFMREQEGAWPDWLQRRK</sequence>
<proteinExistence type="inferred from homology"/>
<reference evidence="2" key="1">
    <citation type="submission" date="2020-11" db="EMBL/GenBank/DDBJ databases">
        <authorList>
            <person name="Tran Van P."/>
        </authorList>
    </citation>
    <scope>NUCLEOTIDE SEQUENCE</scope>
</reference>
<dbReference type="PANTHER" id="PTHR14469:SF0">
    <property type="entry name" value="FAMILY WITH SEQUENCE SIMILARITY 113"/>
    <property type="match status" value="1"/>
</dbReference>
<keyword evidence="3" id="KW-1185">Reference proteome</keyword>
<dbReference type="Proteomes" id="UP000678499">
    <property type="component" value="Unassembled WGS sequence"/>
</dbReference>
<accession>A0A7R9GGY8</accession>
<name>A0A7R9GGY8_9CRUS</name>
<protein>
    <recommendedName>
        <fullName evidence="4">PC-esterase domain-containing protein 1B</fullName>
    </recommendedName>
</protein>
<dbReference type="PANTHER" id="PTHR14469">
    <property type="entry name" value="SARCOMA ANTIGEN NY-SAR-23"/>
    <property type="match status" value="1"/>
</dbReference>
<dbReference type="EMBL" id="CAJPEX010002260">
    <property type="protein sequence ID" value="CAG0920740.1"/>
    <property type="molecule type" value="Genomic_DNA"/>
</dbReference>
<evidence type="ECO:0008006" key="4">
    <source>
        <dbReference type="Google" id="ProtNLM"/>
    </source>
</evidence>
<evidence type="ECO:0000256" key="1">
    <source>
        <dbReference type="ARBA" id="ARBA00037957"/>
    </source>
</evidence>
<dbReference type="EMBL" id="OA884297">
    <property type="protein sequence ID" value="CAD7280588.1"/>
    <property type="molecule type" value="Genomic_DNA"/>
</dbReference>
<dbReference type="InterPro" id="IPR036514">
    <property type="entry name" value="SGNH_hydro_sf"/>
</dbReference>
<dbReference type="OrthoDB" id="9975373at2759"/>
<evidence type="ECO:0000313" key="2">
    <source>
        <dbReference type="EMBL" id="CAD7280588.1"/>
    </source>
</evidence>
<dbReference type="AlphaFoldDB" id="A0A7R9GGY8"/>
<organism evidence="2">
    <name type="scientific">Notodromas monacha</name>
    <dbReference type="NCBI Taxonomy" id="399045"/>
    <lineage>
        <taxon>Eukaryota</taxon>
        <taxon>Metazoa</taxon>
        <taxon>Ecdysozoa</taxon>
        <taxon>Arthropoda</taxon>
        <taxon>Crustacea</taxon>
        <taxon>Oligostraca</taxon>
        <taxon>Ostracoda</taxon>
        <taxon>Podocopa</taxon>
        <taxon>Podocopida</taxon>
        <taxon>Cypridocopina</taxon>
        <taxon>Cypridoidea</taxon>
        <taxon>Cyprididae</taxon>
        <taxon>Notodromas</taxon>
    </lineage>
</organism>
<gene>
    <name evidence="2" type="ORF">NMOB1V02_LOCUS8246</name>
</gene>
<dbReference type="Gene3D" id="3.40.50.1110">
    <property type="entry name" value="SGNH hydrolase"/>
    <property type="match status" value="1"/>
</dbReference>
<evidence type="ECO:0000313" key="3">
    <source>
        <dbReference type="Proteomes" id="UP000678499"/>
    </source>
</evidence>